<organism evidence="2 3">
    <name type="scientific">Papilio xuthus</name>
    <name type="common">Asian swallowtail butterfly</name>
    <dbReference type="NCBI Taxonomy" id="66420"/>
    <lineage>
        <taxon>Eukaryota</taxon>
        <taxon>Metazoa</taxon>
        <taxon>Ecdysozoa</taxon>
        <taxon>Arthropoda</taxon>
        <taxon>Hexapoda</taxon>
        <taxon>Insecta</taxon>
        <taxon>Pterygota</taxon>
        <taxon>Neoptera</taxon>
        <taxon>Endopterygota</taxon>
        <taxon>Lepidoptera</taxon>
        <taxon>Glossata</taxon>
        <taxon>Ditrysia</taxon>
        <taxon>Papilionoidea</taxon>
        <taxon>Papilionidae</taxon>
        <taxon>Papilioninae</taxon>
        <taxon>Papilio</taxon>
    </lineage>
</organism>
<keyword evidence="3" id="KW-1185">Reference proteome</keyword>
<reference evidence="2 3" key="1">
    <citation type="journal article" date="2015" name="Nat. Commun.">
        <title>Outbred genome sequencing and CRISPR/Cas9 gene editing in butterflies.</title>
        <authorList>
            <person name="Li X."/>
            <person name="Fan D."/>
            <person name="Zhang W."/>
            <person name="Liu G."/>
            <person name="Zhang L."/>
            <person name="Zhao L."/>
            <person name="Fang X."/>
            <person name="Chen L."/>
            <person name="Dong Y."/>
            <person name="Chen Y."/>
            <person name="Ding Y."/>
            <person name="Zhao R."/>
            <person name="Feng M."/>
            <person name="Zhu Y."/>
            <person name="Feng Y."/>
            <person name="Jiang X."/>
            <person name="Zhu D."/>
            <person name="Xiang H."/>
            <person name="Feng X."/>
            <person name="Li S."/>
            <person name="Wang J."/>
            <person name="Zhang G."/>
            <person name="Kronforst M.R."/>
            <person name="Wang W."/>
        </authorList>
    </citation>
    <scope>NUCLEOTIDE SEQUENCE [LARGE SCALE GENOMIC DNA]</scope>
    <source>
        <strain evidence="2">Ya'a_city_454_Px</strain>
        <tissue evidence="2">Whole body</tissue>
    </source>
</reference>
<evidence type="ECO:0000256" key="1">
    <source>
        <dbReference type="SAM" id="MobiDB-lite"/>
    </source>
</evidence>
<sequence>MFLDRAKDRARPCLWVSLTPFVRHWQPAQYSPLDGARRRRSLPPQPPPDPPPHRPQATVPSAPQPLRISFTAHNRLRGDLRLSKSNVSQTNPFVRGMGRKGGGQQTSPPPLA</sequence>
<evidence type="ECO:0000313" key="2">
    <source>
        <dbReference type="EMBL" id="KPJ02905.1"/>
    </source>
</evidence>
<feature type="compositionally biased region" description="Pro residues" evidence="1">
    <location>
        <begin position="43"/>
        <end position="54"/>
    </location>
</feature>
<protein>
    <submittedName>
        <fullName evidence="2">Uncharacterized protein</fullName>
    </submittedName>
</protein>
<evidence type="ECO:0000313" key="3">
    <source>
        <dbReference type="Proteomes" id="UP000053268"/>
    </source>
</evidence>
<gene>
    <name evidence="2" type="ORF">RR46_02832</name>
</gene>
<feature type="compositionally biased region" description="Polar residues" evidence="1">
    <location>
        <begin position="83"/>
        <end position="92"/>
    </location>
</feature>
<accession>A0A194QD50</accession>
<proteinExistence type="predicted"/>
<dbReference type="EMBL" id="KQ459220">
    <property type="protein sequence ID" value="KPJ02905.1"/>
    <property type="molecule type" value="Genomic_DNA"/>
</dbReference>
<feature type="region of interest" description="Disordered" evidence="1">
    <location>
        <begin position="26"/>
        <end position="112"/>
    </location>
</feature>
<dbReference type="AlphaFoldDB" id="A0A194QD50"/>
<name>A0A194QD50_PAPXU</name>
<dbReference type="Proteomes" id="UP000053268">
    <property type="component" value="Unassembled WGS sequence"/>
</dbReference>